<organism evidence="2 4">
    <name type="scientific">Nelumbo nucifera</name>
    <name type="common">Sacred lotus</name>
    <dbReference type="NCBI Taxonomy" id="4432"/>
    <lineage>
        <taxon>Eukaryota</taxon>
        <taxon>Viridiplantae</taxon>
        <taxon>Streptophyta</taxon>
        <taxon>Embryophyta</taxon>
        <taxon>Tracheophyta</taxon>
        <taxon>Spermatophyta</taxon>
        <taxon>Magnoliopsida</taxon>
        <taxon>Proteales</taxon>
        <taxon>Nelumbonaceae</taxon>
        <taxon>Nelumbo</taxon>
    </lineage>
</organism>
<dbReference type="AlphaFoldDB" id="A0A1U8ATD6"/>
<name>A0A1U8ATD6_NELNU</name>
<dbReference type="OMA" id="NCENDSI"/>
<evidence type="ECO:0000313" key="4">
    <source>
        <dbReference type="RefSeq" id="XP_010271301.1"/>
    </source>
</evidence>
<feature type="compositionally biased region" description="Polar residues" evidence="1">
    <location>
        <begin position="861"/>
        <end position="874"/>
    </location>
</feature>
<evidence type="ECO:0000313" key="3">
    <source>
        <dbReference type="RefSeq" id="XP_010271299.1"/>
    </source>
</evidence>
<proteinExistence type="predicted"/>
<dbReference type="PANTHER" id="PTHR47871:SF2">
    <property type="entry name" value="OS03G0221300 PROTEIN"/>
    <property type="match status" value="1"/>
</dbReference>
<gene>
    <name evidence="3 4" type="primary">LOC104607369</name>
</gene>
<dbReference type="eggNOG" id="ENOG502QV4G">
    <property type="taxonomic scope" value="Eukaryota"/>
</dbReference>
<feature type="region of interest" description="Disordered" evidence="1">
    <location>
        <begin position="664"/>
        <end position="686"/>
    </location>
</feature>
<dbReference type="RefSeq" id="XP_010271299.1">
    <property type="nucleotide sequence ID" value="XM_010272997.2"/>
</dbReference>
<dbReference type="OrthoDB" id="2021147at2759"/>
<dbReference type="RefSeq" id="XP_010271301.1">
    <property type="nucleotide sequence ID" value="XM_010272999.2"/>
</dbReference>
<evidence type="ECO:0000313" key="2">
    <source>
        <dbReference type="Proteomes" id="UP000189703"/>
    </source>
</evidence>
<dbReference type="Proteomes" id="UP000189703">
    <property type="component" value="Unplaced"/>
</dbReference>
<dbReference type="PANTHER" id="PTHR47871">
    <property type="entry name" value="NAC DOMAIN-CONTAINING PROTEIN 8"/>
    <property type="match status" value="1"/>
</dbReference>
<evidence type="ECO:0000256" key="1">
    <source>
        <dbReference type="SAM" id="MobiDB-lite"/>
    </source>
</evidence>
<dbReference type="GeneID" id="104607369"/>
<sequence length="1167" mass="129684">MVDTEPVIMGIESATSLIEQLGRSFHELDFHKDVAGITVQWKEIEEHFYNLERMLKERSVELEAKEKEFKEKESVIQLFLAEREVAVAAKEQASVDRVQAIKETAADAIAEAREKENLFLESVNVAGNRERKDSFVDHSALCSPRKGRDDCHINCALSLQEQRDADRVPKQSTDEVSNDGITPGTGAVSFCSGDATRFQYEDFLREYSGQGTQQNDCICSNKIASEVKNDVVGIKELDAHANNLVKCPTLSTKPINVKTECSDGDLLSPYKDDINCHDHVPKPNAIDVFTTVDSGKVQNAGGCKNENLPSDCNSQGDQDNSLKCSNKMISEANALVVRKNVDFHVRNLLPHPTLLNSSVKVKVECSDEPLTSQQTQHRDYINGYAGGLPGKDDAEVPKSGTMVDSGIVAKYSQNANGYQYEDLPGNCNIQGTWANDYFCSRRVTAPVVRGSAFEPEKMNFHAHNLPQNLPLSTFPVKVKVEYPDNFGEYPFGDGINFYAGRILEVNTAEVPINKDTIDLPGGCNRQVTQTNKLICSDQMTLEGKVVGPNSVTVHAHNLPQHPQLSTFPVKVKIEHLDNNLVSSQSNCIHGSASEDKQLAKVNSEIHGEFGTDDYDHIGLKEKQRMLLSRNPVGMAAEMDASNLSESVPLGSFYLMKNNNQLGAGVGSDKSGSVDRQSSVGGNYSDSIPQTKASKIHAISRFNSSGGSIIGVSCTIPQCSPKASNCRESHPNKPTHVLGVHESNNVCSTQMSSTEFKSLVGEKELVPVNNRVLSSTSLIPLGKVKVEELGSNLQVSCKNVSGSHSNVNMLVVKSELEMYDGIYDQLDHMPLRERMEFLVSRKFPKLDCPRNLKHSRKDMPNLGNQPPASENTESGGINRRRKRKKTATDSVETALEEDAPGLLQVLVDRGVTVDEIKLYGNMDEEDALDDSLSEDSFVELEAVISKIFSERSSLLKFAPMRCTRGSKVSYCLACLVSLVEQTRYLQFRKWPVEWGWCRDLQSFIFVFERHNRIVLERPEYGYATYFFELVKSLPIDWQIKRLVTTMKLANFSRITLIENKSLLVGEDLAESEAKVLEEYGWTPNTGLGSMLNYCDRVYHDRKNEKDGSEWRSKIGKLLMNGYNGGNIVLTNLPKKVIGYKGIQNTQMIGYSDAQSTQTIEYPQIKLEL</sequence>
<feature type="compositionally biased region" description="Polar residues" evidence="1">
    <location>
        <begin position="669"/>
        <end position="686"/>
    </location>
</feature>
<feature type="region of interest" description="Disordered" evidence="1">
    <location>
        <begin position="848"/>
        <end position="891"/>
    </location>
</feature>
<dbReference type="KEGG" id="nnu:104607369"/>
<keyword evidence="2" id="KW-1185">Reference proteome</keyword>
<protein>
    <submittedName>
        <fullName evidence="3 4">Uncharacterized protein LOC104607369</fullName>
    </submittedName>
</protein>
<reference evidence="3 4" key="1">
    <citation type="submission" date="2025-04" db="UniProtKB">
        <authorList>
            <consortium name="RefSeq"/>
        </authorList>
    </citation>
    <scope>IDENTIFICATION</scope>
</reference>
<accession>A0A1U8ATD6</accession>